<dbReference type="Proteomes" id="UP001556367">
    <property type="component" value="Unassembled WGS sequence"/>
</dbReference>
<accession>A0ABR3JZY6</accession>
<dbReference type="EMBL" id="JASNQZ010000001">
    <property type="protein sequence ID" value="KAL0961520.1"/>
    <property type="molecule type" value="Genomic_DNA"/>
</dbReference>
<reference evidence="2" key="1">
    <citation type="submission" date="2024-06" db="EMBL/GenBank/DDBJ databases">
        <title>Multi-omics analyses provide insights into the biosynthesis of the anticancer antibiotic pleurotin in Hohenbuehelia grisea.</title>
        <authorList>
            <person name="Weaver J.A."/>
            <person name="Alberti F."/>
        </authorList>
    </citation>
    <scope>NUCLEOTIDE SEQUENCE [LARGE SCALE GENOMIC DNA]</scope>
    <source>
        <strain evidence="2">T-177</strain>
    </source>
</reference>
<comment type="caution">
    <text evidence="1">The sequence shown here is derived from an EMBL/GenBank/DDBJ whole genome shotgun (WGS) entry which is preliminary data.</text>
</comment>
<evidence type="ECO:0000313" key="2">
    <source>
        <dbReference type="Proteomes" id="UP001556367"/>
    </source>
</evidence>
<keyword evidence="2" id="KW-1185">Reference proteome</keyword>
<name>A0ABR3JZY6_9AGAR</name>
<evidence type="ECO:0000313" key="1">
    <source>
        <dbReference type="EMBL" id="KAL0961520.1"/>
    </source>
</evidence>
<gene>
    <name evidence="1" type="ORF">HGRIS_006461</name>
</gene>
<sequence>MASLLEVIASLTRSSNIWRGTAFNCDLDMGVGVGDEEVVVEEVVEEEEGELEEEELLDVMVDVTVVVDLLADVVEDV</sequence>
<organism evidence="1 2">
    <name type="scientific">Hohenbuehelia grisea</name>
    <dbReference type="NCBI Taxonomy" id="104357"/>
    <lineage>
        <taxon>Eukaryota</taxon>
        <taxon>Fungi</taxon>
        <taxon>Dikarya</taxon>
        <taxon>Basidiomycota</taxon>
        <taxon>Agaricomycotina</taxon>
        <taxon>Agaricomycetes</taxon>
        <taxon>Agaricomycetidae</taxon>
        <taxon>Agaricales</taxon>
        <taxon>Pleurotineae</taxon>
        <taxon>Pleurotaceae</taxon>
        <taxon>Hohenbuehelia</taxon>
    </lineage>
</organism>
<protein>
    <submittedName>
        <fullName evidence="1">Uncharacterized protein</fullName>
    </submittedName>
</protein>
<proteinExistence type="predicted"/>